<evidence type="ECO:0000256" key="2">
    <source>
        <dbReference type="ARBA" id="ARBA00012438"/>
    </source>
</evidence>
<dbReference type="PRINTS" id="PR00344">
    <property type="entry name" value="BCTRLSENSOR"/>
</dbReference>
<evidence type="ECO:0000259" key="7">
    <source>
        <dbReference type="PROSITE" id="PS50109"/>
    </source>
</evidence>
<evidence type="ECO:0000256" key="1">
    <source>
        <dbReference type="ARBA" id="ARBA00000085"/>
    </source>
</evidence>
<dbReference type="InterPro" id="IPR001610">
    <property type="entry name" value="PAC"/>
</dbReference>
<dbReference type="Pfam" id="PF00072">
    <property type="entry name" value="Response_reg"/>
    <property type="match status" value="1"/>
</dbReference>
<sequence>MQASSIGAPPLADEAIAILEGISEGFFAVAADWTFTYVNRQAGQFLGADPGHLVGRKLSDLDVGLRGSAFEALCRTAMAEGAPAGMTARHPVQGGWHEMRVQPMPAGLAVYLRDVTAQVQAEQALRESERTFRMMADSIPQIVWIVEASGEAVYFNRQWRNYTGVHIDSSTPASVAGEFVHPADREATLVAWERAYRDGGVFHVEHRIRSRDGDYRWFLVLAEPYRNCAGVIERWFGTSTDIHGQKMAKMALAESELRFRALTNATSDVVFRMSPDWSIMHELDGRGFLKTASGLGEYRIEDYVDPQDLGIARAAIDAAIRGKATFALEHRVLRADGSSGWTYSRAVPILDDAGAIREWIGMASDITARKAAEEQLREADRRKDDFLAMLGHELRNPLAPIKAATQLLQTRMLDEPAILRTSQVIERQIGHMTNLIDELLDMSRVSKNLIRLDKIPVDLGDVVHDAVEQAAPLVQARRHQLDVLAGPDAMLVLGDKKRLVQVVTNLLNNAAKFTDQGGHIALALRASADEVRIEVADNGIGMTPAMTRQAFELFAQAELSADRTMGGLGLGLALVKSLVELHGGTVNCHSDGLGRGSRFTIVLPRLHAAAPPEPAPVALALPAQQALRILVVDDNVDAAQMLAMLLESSGHEVAVEHSPSRALRHALARPPQLCLLDIGLPEMDGYELAARLRARSETAGVVLVAVTGYGQASDREKSLAAGFDHHLVKPIAMDRLRDILAQVRGGAGPA</sequence>
<evidence type="ECO:0000259" key="8">
    <source>
        <dbReference type="PROSITE" id="PS50110"/>
    </source>
</evidence>
<evidence type="ECO:0000256" key="3">
    <source>
        <dbReference type="ARBA" id="ARBA00022553"/>
    </source>
</evidence>
<evidence type="ECO:0000256" key="6">
    <source>
        <dbReference type="PROSITE-ProRule" id="PRU00169"/>
    </source>
</evidence>
<dbReference type="InterPro" id="IPR036890">
    <property type="entry name" value="HATPase_C_sf"/>
</dbReference>
<dbReference type="InterPro" id="IPR001789">
    <property type="entry name" value="Sig_transdc_resp-reg_receiver"/>
</dbReference>
<evidence type="ECO:0000256" key="4">
    <source>
        <dbReference type="ARBA" id="ARBA00022679"/>
    </source>
</evidence>
<dbReference type="InterPro" id="IPR013656">
    <property type="entry name" value="PAS_4"/>
</dbReference>
<dbReference type="InterPro" id="IPR003661">
    <property type="entry name" value="HisK_dim/P_dom"/>
</dbReference>
<evidence type="ECO:0000256" key="5">
    <source>
        <dbReference type="ARBA" id="ARBA00022777"/>
    </source>
</evidence>
<feature type="domain" description="PAC" evidence="10">
    <location>
        <begin position="202"/>
        <end position="254"/>
    </location>
</feature>
<keyword evidence="12" id="KW-1185">Reference proteome</keyword>
<dbReference type="InterPro" id="IPR000014">
    <property type="entry name" value="PAS"/>
</dbReference>
<dbReference type="PROSITE" id="PS50110">
    <property type="entry name" value="RESPONSE_REGULATORY"/>
    <property type="match status" value="1"/>
</dbReference>
<dbReference type="SUPFAM" id="SSF55785">
    <property type="entry name" value="PYP-like sensor domain (PAS domain)"/>
    <property type="match status" value="3"/>
</dbReference>
<dbReference type="SMART" id="SM00388">
    <property type="entry name" value="HisKA"/>
    <property type="match status" value="1"/>
</dbReference>
<dbReference type="Gene3D" id="3.30.565.10">
    <property type="entry name" value="Histidine kinase-like ATPase, C-terminal domain"/>
    <property type="match status" value="1"/>
</dbReference>
<dbReference type="PROSITE" id="PS50112">
    <property type="entry name" value="PAS"/>
    <property type="match status" value="2"/>
</dbReference>
<dbReference type="Gene3D" id="1.10.287.130">
    <property type="match status" value="1"/>
</dbReference>
<dbReference type="SMART" id="SM00387">
    <property type="entry name" value="HATPase_c"/>
    <property type="match status" value="1"/>
</dbReference>
<dbReference type="InterPro" id="IPR036097">
    <property type="entry name" value="HisK_dim/P_sf"/>
</dbReference>
<dbReference type="InterPro" id="IPR004358">
    <property type="entry name" value="Sig_transdc_His_kin-like_C"/>
</dbReference>
<dbReference type="InterPro" id="IPR003594">
    <property type="entry name" value="HATPase_dom"/>
</dbReference>
<gene>
    <name evidence="11" type="ORF">E7V67_006060</name>
</gene>
<reference evidence="11 12" key="1">
    <citation type="journal article" date="2019" name="Int. J. Syst. Evol. Microbiol.">
        <title>The Draft Whole-Genome Sequence of the Antibiotic Producer Empedobacter haloabium ATCC 31962 Provides Indications for Its Taxonomic Reclassification.</title>
        <authorList>
            <person name="Miess H."/>
            <person name="Arlt P."/>
            <person name="Apel A.K."/>
            <person name="Weber T."/>
            <person name="Nieselt K."/>
            <person name="Hanssen F."/>
            <person name="Czemmel S."/>
            <person name="Nahnsen S."/>
            <person name="Gross H."/>
        </authorList>
    </citation>
    <scope>NUCLEOTIDE SEQUENCE [LARGE SCALE GENOMIC DNA]</scope>
    <source>
        <strain evidence="11 12">ATCC 31962</strain>
    </source>
</reference>
<dbReference type="SUPFAM" id="SSF52172">
    <property type="entry name" value="CheY-like"/>
    <property type="match status" value="1"/>
</dbReference>
<dbReference type="PANTHER" id="PTHR43047:SF72">
    <property type="entry name" value="OSMOSENSING HISTIDINE PROTEIN KINASE SLN1"/>
    <property type="match status" value="1"/>
</dbReference>
<feature type="domain" description="PAC" evidence="10">
    <location>
        <begin position="326"/>
        <end position="378"/>
    </location>
</feature>
<evidence type="ECO:0000259" key="9">
    <source>
        <dbReference type="PROSITE" id="PS50112"/>
    </source>
</evidence>
<dbReference type="InterPro" id="IPR035965">
    <property type="entry name" value="PAS-like_dom_sf"/>
</dbReference>
<dbReference type="SMART" id="SM00448">
    <property type="entry name" value="REC"/>
    <property type="match status" value="1"/>
</dbReference>
<dbReference type="CDD" id="cd00130">
    <property type="entry name" value="PAS"/>
    <property type="match status" value="2"/>
</dbReference>
<name>A0ABZ1UQV7_9BURK</name>
<organism evidence="11 12">
    <name type="scientific">[Empedobacter] haloabium</name>
    <dbReference type="NCBI Taxonomy" id="592317"/>
    <lineage>
        <taxon>Bacteria</taxon>
        <taxon>Pseudomonadati</taxon>
        <taxon>Pseudomonadota</taxon>
        <taxon>Betaproteobacteria</taxon>
        <taxon>Burkholderiales</taxon>
        <taxon>Oxalobacteraceae</taxon>
        <taxon>Telluria group</taxon>
        <taxon>Telluria group incertae sedis</taxon>
    </lineage>
</organism>
<dbReference type="InterPro" id="IPR013655">
    <property type="entry name" value="PAS_fold_3"/>
</dbReference>
<accession>A0ABZ1UQV7</accession>
<dbReference type="InterPro" id="IPR005467">
    <property type="entry name" value="His_kinase_dom"/>
</dbReference>
<comment type="catalytic activity">
    <reaction evidence="1">
        <text>ATP + protein L-histidine = ADP + protein N-phospho-L-histidine.</text>
        <dbReference type="EC" id="2.7.13.3"/>
    </reaction>
</comment>
<dbReference type="InterPro" id="IPR011006">
    <property type="entry name" value="CheY-like_superfamily"/>
</dbReference>
<feature type="domain" description="Response regulatory" evidence="8">
    <location>
        <begin position="628"/>
        <end position="744"/>
    </location>
</feature>
<keyword evidence="3 6" id="KW-0597">Phosphoprotein</keyword>
<evidence type="ECO:0000313" key="11">
    <source>
        <dbReference type="EMBL" id="WUR14669.1"/>
    </source>
</evidence>
<dbReference type="Pfam" id="PF02518">
    <property type="entry name" value="HATPase_c"/>
    <property type="match status" value="1"/>
</dbReference>
<keyword evidence="4" id="KW-0808">Transferase</keyword>
<dbReference type="Proteomes" id="UP000321323">
    <property type="component" value="Chromosome"/>
</dbReference>
<evidence type="ECO:0000259" key="10">
    <source>
        <dbReference type="PROSITE" id="PS50113"/>
    </source>
</evidence>
<dbReference type="SUPFAM" id="SSF55874">
    <property type="entry name" value="ATPase domain of HSP90 chaperone/DNA topoisomerase II/histidine kinase"/>
    <property type="match status" value="1"/>
</dbReference>
<dbReference type="SMART" id="SM00091">
    <property type="entry name" value="PAS"/>
    <property type="match status" value="2"/>
</dbReference>
<dbReference type="EMBL" id="CP136508">
    <property type="protein sequence ID" value="WUR14669.1"/>
    <property type="molecule type" value="Genomic_DNA"/>
</dbReference>
<dbReference type="InterPro" id="IPR000700">
    <property type="entry name" value="PAS-assoc_C"/>
</dbReference>
<dbReference type="Pfam" id="PF08448">
    <property type="entry name" value="PAS_4"/>
    <property type="match status" value="1"/>
</dbReference>
<dbReference type="PANTHER" id="PTHR43047">
    <property type="entry name" value="TWO-COMPONENT HISTIDINE PROTEIN KINASE"/>
    <property type="match status" value="1"/>
</dbReference>
<feature type="domain" description="Histidine kinase" evidence="7">
    <location>
        <begin position="389"/>
        <end position="607"/>
    </location>
</feature>
<dbReference type="CDD" id="cd00082">
    <property type="entry name" value="HisKA"/>
    <property type="match status" value="1"/>
</dbReference>
<dbReference type="CDD" id="cd17580">
    <property type="entry name" value="REC_2_DhkD-like"/>
    <property type="match status" value="1"/>
</dbReference>
<feature type="modified residue" description="4-aspartylphosphate" evidence="6">
    <location>
        <position position="677"/>
    </location>
</feature>
<keyword evidence="5" id="KW-0418">Kinase</keyword>
<evidence type="ECO:0000313" key="12">
    <source>
        <dbReference type="Proteomes" id="UP000321323"/>
    </source>
</evidence>
<dbReference type="SUPFAM" id="SSF47384">
    <property type="entry name" value="Homodimeric domain of signal transducing histidine kinase"/>
    <property type="match status" value="1"/>
</dbReference>
<dbReference type="PROSITE" id="PS50113">
    <property type="entry name" value="PAC"/>
    <property type="match status" value="2"/>
</dbReference>
<dbReference type="EC" id="2.7.13.3" evidence="2"/>
<feature type="domain" description="PAS" evidence="9">
    <location>
        <begin position="128"/>
        <end position="199"/>
    </location>
</feature>
<dbReference type="Pfam" id="PF00512">
    <property type="entry name" value="HisKA"/>
    <property type="match status" value="1"/>
</dbReference>
<dbReference type="SMART" id="SM00086">
    <property type="entry name" value="PAC"/>
    <property type="match status" value="2"/>
</dbReference>
<protein>
    <recommendedName>
        <fullName evidence="2">histidine kinase</fullName>
        <ecNumber evidence="2">2.7.13.3</ecNumber>
    </recommendedName>
</protein>
<dbReference type="PROSITE" id="PS50109">
    <property type="entry name" value="HIS_KIN"/>
    <property type="match status" value="1"/>
</dbReference>
<dbReference type="Gene3D" id="3.30.450.20">
    <property type="entry name" value="PAS domain"/>
    <property type="match status" value="3"/>
</dbReference>
<dbReference type="Gene3D" id="3.40.50.2300">
    <property type="match status" value="1"/>
</dbReference>
<dbReference type="NCBIfam" id="TIGR00229">
    <property type="entry name" value="sensory_box"/>
    <property type="match status" value="2"/>
</dbReference>
<proteinExistence type="predicted"/>
<dbReference type="Pfam" id="PF08447">
    <property type="entry name" value="PAS_3"/>
    <property type="match status" value="2"/>
</dbReference>
<feature type="domain" description="PAS" evidence="9">
    <location>
        <begin position="18"/>
        <end position="58"/>
    </location>
</feature>